<dbReference type="InterPro" id="IPR038192">
    <property type="entry name" value="CSTF_C_sf"/>
</dbReference>
<evidence type="ECO:0000256" key="1">
    <source>
        <dbReference type="ARBA" id="ARBA00004123"/>
    </source>
</evidence>
<dbReference type="InterPro" id="IPR026896">
    <property type="entry name" value="CSTF_C"/>
</dbReference>
<feature type="compositionally biased region" description="Low complexity" evidence="4">
    <location>
        <begin position="82"/>
        <end position="92"/>
    </location>
</feature>
<dbReference type="Pfam" id="PF14304">
    <property type="entry name" value="CSTF_C"/>
    <property type="match status" value="1"/>
</dbReference>
<evidence type="ECO:0000313" key="7">
    <source>
        <dbReference type="EMBL" id="JAT54509.1"/>
    </source>
</evidence>
<feature type="region of interest" description="Disordered" evidence="4">
    <location>
        <begin position="1"/>
        <end position="22"/>
    </location>
</feature>
<accession>A0A1D1YIQ2</accession>
<dbReference type="Pfam" id="PF14327">
    <property type="entry name" value="CSTF2_hinge"/>
    <property type="match status" value="1"/>
</dbReference>
<evidence type="ECO:0000259" key="6">
    <source>
        <dbReference type="Pfam" id="PF14327"/>
    </source>
</evidence>
<feature type="compositionally biased region" description="Polar residues" evidence="4">
    <location>
        <begin position="161"/>
        <end position="178"/>
    </location>
</feature>
<feature type="compositionally biased region" description="Polar residues" evidence="4">
    <location>
        <begin position="132"/>
        <end position="149"/>
    </location>
</feature>
<dbReference type="Gene3D" id="1.10.20.70">
    <property type="entry name" value="Transcription termination and cleavage factor, C-terminal domain"/>
    <property type="match status" value="1"/>
</dbReference>
<feature type="region of interest" description="Disordered" evidence="4">
    <location>
        <begin position="80"/>
        <end position="99"/>
    </location>
</feature>
<feature type="compositionally biased region" description="Polar residues" evidence="4">
    <location>
        <begin position="1"/>
        <end position="10"/>
    </location>
</feature>
<name>A0A1D1YIQ2_9ARAE</name>
<dbReference type="PANTHER" id="PTHR47866">
    <property type="entry name" value="HYDROXYPROLINE-RICH GLYCOPROTEIN FAMILY PROTEIN"/>
    <property type="match status" value="1"/>
</dbReference>
<dbReference type="GO" id="GO:0005634">
    <property type="term" value="C:nucleus"/>
    <property type="evidence" value="ECO:0007669"/>
    <property type="project" value="UniProtKB-SubCell"/>
</dbReference>
<dbReference type="AlphaFoldDB" id="A0A1D1YIQ2"/>
<keyword evidence="2" id="KW-0694">RNA-binding</keyword>
<gene>
    <name evidence="7" type="primary">Cstf2_0</name>
    <name evidence="7" type="ORF">g.116187</name>
</gene>
<protein>
    <submittedName>
        <fullName evidence="7">Cleavage stimulation factor subunit 2</fullName>
    </submittedName>
</protein>
<dbReference type="FunFam" id="1.10.20.70:FF:000001">
    <property type="entry name" value="Cleavage stimulation factor subunit 2"/>
    <property type="match status" value="1"/>
</dbReference>
<feature type="compositionally biased region" description="Low complexity" evidence="4">
    <location>
        <begin position="115"/>
        <end position="131"/>
    </location>
</feature>
<keyword evidence="3" id="KW-0539">Nucleus</keyword>
<feature type="domain" description="Cleavage stimulation factor subunit 2 hinge" evidence="6">
    <location>
        <begin position="20"/>
        <end position="77"/>
    </location>
</feature>
<dbReference type="PANTHER" id="PTHR47866:SF2">
    <property type="entry name" value="HYDROXYPROLINE-RICH GLYCOPROTEIN FAMILY PROTEIN"/>
    <property type="match status" value="1"/>
</dbReference>
<feature type="compositionally biased region" description="Polar residues" evidence="4">
    <location>
        <begin position="298"/>
        <end position="308"/>
    </location>
</feature>
<dbReference type="InterPro" id="IPR025742">
    <property type="entry name" value="CSTF2_hinge"/>
</dbReference>
<feature type="compositionally biased region" description="Polar residues" evidence="4">
    <location>
        <begin position="199"/>
        <end position="211"/>
    </location>
</feature>
<feature type="compositionally biased region" description="Pro residues" evidence="4">
    <location>
        <begin position="216"/>
        <end position="242"/>
    </location>
</feature>
<organism evidence="7">
    <name type="scientific">Anthurium amnicola</name>
    <dbReference type="NCBI Taxonomy" id="1678845"/>
    <lineage>
        <taxon>Eukaryota</taxon>
        <taxon>Viridiplantae</taxon>
        <taxon>Streptophyta</taxon>
        <taxon>Embryophyta</taxon>
        <taxon>Tracheophyta</taxon>
        <taxon>Spermatophyta</taxon>
        <taxon>Magnoliopsida</taxon>
        <taxon>Liliopsida</taxon>
        <taxon>Araceae</taxon>
        <taxon>Pothoideae</taxon>
        <taxon>Potheae</taxon>
        <taxon>Anthurium</taxon>
    </lineage>
</organism>
<feature type="region of interest" description="Disordered" evidence="4">
    <location>
        <begin position="109"/>
        <end position="339"/>
    </location>
</feature>
<feature type="compositionally biased region" description="Pro residues" evidence="4">
    <location>
        <begin position="277"/>
        <end position="286"/>
    </location>
</feature>
<dbReference type="Gene3D" id="1.25.40.630">
    <property type="match status" value="1"/>
</dbReference>
<evidence type="ECO:0000259" key="5">
    <source>
        <dbReference type="Pfam" id="PF14304"/>
    </source>
</evidence>
<comment type="subcellular location">
    <subcellularLocation>
        <location evidence="1">Nucleus</location>
    </subcellularLocation>
</comment>
<proteinExistence type="predicted"/>
<feature type="domain" description="Transcription termination and cleavage factor C-terminal" evidence="5">
    <location>
        <begin position="360"/>
        <end position="394"/>
    </location>
</feature>
<dbReference type="GO" id="GO:0003723">
    <property type="term" value="F:RNA binding"/>
    <property type="evidence" value="ECO:0007669"/>
    <property type="project" value="UniProtKB-KW"/>
</dbReference>
<reference evidence="7" key="1">
    <citation type="submission" date="2015-07" db="EMBL/GenBank/DDBJ databases">
        <title>Transcriptome Assembly of Anthurium amnicola.</title>
        <authorList>
            <person name="Suzuki J."/>
        </authorList>
    </citation>
    <scope>NUCLEOTIDE SEQUENCE</scope>
</reference>
<dbReference type="EMBL" id="GDJX01013427">
    <property type="protein sequence ID" value="JAT54509.1"/>
    <property type="molecule type" value="Transcribed_RNA"/>
</dbReference>
<evidence type="ECO:0000256" key="3">
    <source>
        <dbReference type="ARBA" id="ARBA00023242"/>
    </source>
</evidence>
<evidence type="ECO:0000256" key="2">
    <source>
        <dbReference type="ARBA" id="ARBA00022884"/>
    </source>
</evidence>
<dbReference type="GO" id="GO:0031124">
    <property type="term" value="P:mRNA 3'-end processing"/>
    <property type="evidence" value="ECO:0007669"/>
    <property type="project" value="InterPro"/>
</dbReference>
<sequence length="394" mass="42824">MMPAKPQQQTGDGGGENPTVQMAGMSKNQLYDIMCQMKILIEQNPQQARQILIDNPTLTRALFQAQIMLGMVQPPKVMPNIQQASSQQSQQSLGQPNIQASQSLTSLAGSQGEYVTQPQVPVRQQQQQQQPSISMSTVSVPPLAFQSQAMPPHPMPPLQQAKGNFSAQMPHPISSQIHNLPPPHPVPQHSIHPTHIPMVSSQSQPPLQTSGIMLPPLQPPLPQQPRPPSVQPFPQPLHPQMPPGLGFQLPSAHQQLPSQPMFHPGVNPPTSFSQGQPPLPNQPPPQQLYQGASHIASDFSSPVGSSVQVDRASSWAPGLPDRMTTGAPLPGPPPLMTGQMGPAAGGQLLRAPQLTPEMEQALLQQVMSLTPEQINQLPPEHRNQVFQIQQMYRR</sequence>
<evidence type="ECO:0000256" key="4">
    <source>
        <dbReference type="SAM" id="MobiDB-lite"/>
    </source>
</evidence>